<gene>
    <name evidence="1" type="ORF">bsdcttw_38910</name>
</gene>
<dbReference type="EMBL" id="AP023368">
    <property type="protein sequence ID" value="BCK00851.1"/>
    <property type="molecule type" value="Genomic_DNA"/>
</dbReference>
<accession>A0A7I8DR00</accession>
<organism evidence="1 2">
    <name type="scientific">Anaerocolumna chitinilytica</name>
    <dbReference type="NCBI Taxonomy" id="1727145"/>
    <lineage>
        <taxon>Bacteria</taxon>
        <taxon>Bacillati</taxon>
        <taxon>Bacillota</taxon>
        <taxon>Clostridia</taxon>
        <taxon>Lachnospirales</taxon>
        <taxon>Lachnospiraceae</taxon>
        <taxon>Anaerocolumna</taxon>
    </lineage>
</organism>
<name>A0A7I8DR00_9FIRM</name>
<evidence type="ECO:0008006" key="3">
    <source>
        <dbReference type="Google" id="ProtNLM"/>
    </source>
</evidence>
<protein>
    <recommendedName>
        <fullName evidence="3">XkdX family protein</fullName>
    </recommendedName>
</protein>
<proteinExistence type="predicted"/>
<reference evidence="1 2" key="2">
    <citation type="submission" date="2020-08" db="EMBL/GenBank/DDBJ databases">
        <authorList>
            <person name="Ueki A."/>
            <person name="Tonouchi A."/>
        </authorList>
    </citation>
    <scope>NUCLEOTIDE SEQUENCE [LARGE SCALE GENOMIC DNA]</scope>
    <source>
        <strain evidence="1 2">CTTW</strain>
    </source>
</reference>
<evidence type="ECO:0000313" key="1">
    <source>
        <dbReference type="EMBL" id="BCK00851.1"/>
    </source>
</evidence>
<keyword evidence="2" id="KW-1185">Reference proteome</keyword>
<dbReference type="RefSeq" id="WP_185256482.1">
    <property type="nucleotide sequence ID" value="NZ_AP023368.1"/>
</dbReference>
<dbReference type="KEGG" id="acht:bsdcttw_38910"/>
<dbReference type="AlphaFoldDB" id="A0A7I8DR00"/>
<dbReference type="Proteomes" id="UP000515703">
    <property type="component" value="Chromosome"/>
</dbReference>
<evidence type="ECO:0000313" key="2">
    <source>
        <dbReference type="Proteomes" id="UP000515703"/>
    </source>
</evidence>
<sequence length="47" mass="5457">MPAWKKSIFINAIKARMQLEDSTAEEIILEYTKLTETDKSEILSELQ</sequence>
<reference evidence="1 2" key="1">
    <citation type="submission" date="2020-08" db="EMBL/GenBank/DDBJ databases">
        <title>Draft genome sequencing of an Anaerocolumna strain isolated from anoxic soil subjected to BSD treatment.</title>
        <authorList>
            <person name="Uek A."/>
            <person name="Tonouchi A."/>
        </authorList>
    </citation>
    <scope>NUCLEOTIDE SEQUENCE [LARGE SCALE GENOMIC DNA]</scope>
    <source>
        <strain evidence="1 2">CTTW</strain>
    </source>
</reference>